<evidence type="ECO:0000256" key="1">
    <source>
        <dbReference type="ARBA" id="ARBA00010609"/>
    </source>
</evidence>
<comment type="similarity">
    <text evidence="1">Belongs to the multicopper oxidase family.</text>
</comment>
<feature type="non-terminal residue" evidence="4">
    <location>
        <position position="1"/>
    </location>
</feature>
<protein>
    <recommendedName>
        <fullName evidence="3">Plastocyanin-like domain-containing protein</fullName>
    </recommendedName>
</protein>
<dbReference type="Proteomes" id="UP001357485">
    <property type="component" value="Unassembled WGS sequence"/>
</dbReference>
<dbReference type="Pfam" id="PF07732">
    <property type="entry name" value="Cu-oxidase_3"/>
    <property type="match status" value="1"/>
</dbReference>
<dbReference type="InterPro" id="IPR011707">
    <property type="entry name" value="Cu-oxidase-like_N"/>
</dbReference>
<comment type="caution">
    <text evidence="4">The sequence shown here is derived from an EMBL/GenBank/DDBJ whole genome shotgun (WGS) entry which is preliminary data.</text>
</comment>
<evidence type="ECO:0000256" key="2">
    <source>
        <dbReference type="ARBA" id="ARBA00023008"/>
    </source>
</evidence>
<dbReference type="InterPro" id="IPR008972">
    <property type="entry name" value="Cupredoxin"/>
</dbReference>
<feature type="domain" description="Plastocyanin-like" evidence="3">
    <location>
        <begin position="5"/>
        <end position="58"/>
    </location>
</feature>
<evidence type="ECO:0000313" key="4">
    <source>
        <dbReference type="EMBL" id="KAK5178648.1"/>
    </source>
</evidence>
<accession>A0ABR0LIR1</accession>
<dbReference type="Gene3D" id="2.60.40.420">
    <property type="entry name" value="Cupredoxins - blue copper proteins"/>
    <property type="match status" value="1"/>
</dbReference>
<dbReference type="PANTHER" id="PTHR48267:SF1">
    <property type="entry name" value="BILIRUBIN OXIDASE"/>
    <property type="match status" value="1"/>
</dbReference>
<keyword evidence="5" id="KW-1185">Reference proteome</keyword>
<name>A0ABR0LIR1_9PEZI</name>
<organism evidence="4 5">
    <name type="scientific">Cryomyces antarcticus</name>
    <dbReference type="NCBI Taxonomy" id="329879"/>
    <lineage>
        <taxon>Eukaryota</taxon>
        <taxon>Fungi</taxon>
        <taxon>Dikarya</taxon>
        <taxon>Ascomycota</taxon>
        <taxon>Pezizomycotina</taxon>
        <taxon>Dothideomycetes</taxon>
        <taxon>Dothideomycetes incertae sedis</taxon>
        <taxon>Cryomyces</taxon>
    </lineage>
</organism>
<reference evidence="4 5" key="1">
    <citation type="submission" date="2023-08" db="EMBL/GenBank/DDBJ databases">
        <title>Black Yeasts Isolated from many extreme environments.</title>
        <authorList>
            <person name="Coleine C."/>
            <person name="Stajich J.E."/>
            <person name="Selbmann L."/>
        </authorList>
    </citation>
    <scope>NUCLEOTIDE SEQUENCE [LARGE SCALE GENOMIC DNA]</scope>
    <source>
        <strain evidence="4 5">CCFEE 536</strain>
    </source>
</reference>
<dbReference type="PANTHER" id="PTHR48267">
    <property type="entry name" value="CUPREDOXIN SUPERFAMILY PROTEIN"/>
    <property type="match status" value="1"/>
</dbReference>
<dbReference type="EMBL" id="JAVRRA010019576">
    <property type="protein sequence ID" value="KAK5178648.1"/>
    <property type="molecule type" value="Genomic_DNA"/>
</dbReference>
<gene>
    <name evidence="4" type="ORF">LTR16_010777</name>
</gene>
<evidence type="ECO:0000313" key="5">
    <source>
        <dbReference type="Proteomes" id="UP001357485"/>
    </source>
</evidence>
<evidence type="ECO:0000259" key="3">
    <source>
        <dbReference type="Pfam" id="PF07732"/>
    </source>
</evidence>
<sequence length="102" mass="11474">RAPFDGWAEDTTEVGQYKDYYYPNAQAARTLWYHDHAEYHTAENAYYGQAGFYILEDGNPLGLPVGDYDLPLSLAGKQYQANGDLFSPNTETTSLYGDVIHV</sequence>
<dbReference type="InterPro" id="IPR045087">
    <property type="entry name" value="Cu-oxidase_fam"/>
</dbReference>
<dbReference type="SUPFAM" id="SSF49503">
    <property type="entry name" value="Cupredoxins"/>
    <property type="match status" value="1"/>
</dbReference>
<proteinExistence type="inferred from homology"/>
<keyword evidence="2" id="KW-0186">Copper</keyword>